<evidence type="ECO:0000313" key="1">
    <source>
        <dbReference type="EMBL" id="CCO09322.1"/>
    </source>
</evidence>
<dbReference type="RefSeq" id="WP_008413282.1">
    <property type="nucleotide sequence ID" value="NZ_CAOS01000014.1"/>
</dbReference>
<dbReference type="eggNOG" id="COG0610">
    <property type="taxonomic scope" value="Bacteria"/>
</dbReference>
<dbReference type="AlphaFoldDB" id="K8E0Y3"/>
<comment type="caution">
    <text evidence="1">The sequence shown here is derived from an EMBL/GenBank/DDBJ whole genome shotgun (WGS) entry which is preliminary data.</text>
</comment>
<sequence>MGSYQQKKAGGTTEKLSPLDEIVQKINEAYFGDFTEADKVIVDDLYKRMRKDENVRKAAQTDDRQVYERNIFPGIFDETAQKSYMENTEAYRQLFLDADKYCSVCMALADMLYKELHDKKSVE</sequence>
<proteinExistence type="predicted"/>
<dbReference type="OrthoDB" id="9758243at2"/>
<keyword evidence="2" id="KW-1185">Reference proteome</keyword>
<accession>K8E0Y3</accession>
<organism evidence="1 2">
    <name type="scientific">Desulforamulus hydrothermalis Lam5 = DSM 18033</name>
    <dbReference type="NCBI Taxonomy" id="1121428"/>
    <lineage>
        <taxon>Bacteria</taxon>
        <taxon>Bacillati</taxon>
        <taxon>Bacillota</taxon>
        <taxon>Clostridia</taxon>
        <taxon>Eubacteriales</taxon>
        <taxon>Peptococcaceae</taxon>
        <taxon>Desulforamulus</taxon>
    </lineage>
</organism>
<dbReference type="EMBL" id="CAOS01000014">
    <property type="protein sequence ID" value="CCO09322.1"/>
    <property type="molecule type" value="Genomic_DNA"/>
</dbReference>
<dbReference type="STRING" id="1121428.DESHY_70108"/>
<gene>
    <name evidence="1" type="ORF">DESHY_70108</name>
</gene>
<dbReference type="Proteomes" id="UP000009315">
    <property type="component" value="Unassembled WGS sequence"/>
</dbReference>
<name>K8E0Y3_9FIRM</name>
<protein>
    <submittedName>
        <fullName evidence="1">Uncharacterized protein</fullName>
    </submittedName>
</protein>
<reference evidence="1 2" key="1">
    <citation type="journal article" date="2013" name="Genome Announc.">
        <title>Genome Sequence of the Sulfate-Reducing Bacterium Desulfotomaculum hydrothermale Lam5(T).</title>
        <authorList>
            <person name="Amin O."/>
            <person name="Fardeau M.L."/>
            <person name="Valette O."/>
            <person name="Hirschler-Rea A."/>
            <person name="Barbe V."/>
            <person name="Medigue C."/>
            <person name="Vacherie B."/>
            <person name="Ollivier B."/>
            <person name="Bertin P.N."/>
            <person name="Dolla A."/>
        </authorList>
    </citation>
    <scope>NUCLEOTIDE SEQUENCE [LARGE SCALE GENOMIC DNA]</scope>
    <source>
        <strain evidence="2">Lam5 / DSM 18033</strain>
    </source>
</reference>
<evidence type="ECO:0000313" key="2">
    <source>
        <dbReference type="Proteomes" id="UP000009315"/>
    </source>
</evidence>